<dbReference type="Gene3D" id="3.90.79.10">
    <property type="entry name" value="Nucleoside Triphosphate Pyrophosphohydrolase"/>
    <property type="match status" value="1"/>
</dbReference>
<dbReference type="PANTHER" id="PTHR21340:SF0">
    <property type="entry name" value="BIS(5'-NUCLEOSYL)-TETRAPHOSPHATASE [ASYMMETRICAL]"/>
    <property type="match status" value="1"/>
</dbReference>
<evidence type="ECO:0000313" key="4">
    <source>
        <dbReference type="EMBL" id="HCT58787.1"/>
    </source>
</evidence>
<dbReference type="GO" id="GO:0006167">
    <property type="term" value="P:AMP biosynthetic process"/>
    <property type="evidence" value="ECO:0007669"/>
    <property type="project" value="TreeGrafter"/>
</dbReference>
<keyword evidence="1 2" id="KW-0378">Hydrolase</keyword>
<comment type="caution">
    <text evidence="4">The sequence shown here is derived from an EMBL/GenBank/DDBJ whole genome shotgun (WGS) entry which is preliminary data.</text>
</comment>
<evidence type="ECO:0000256" key="2">
    <source>
        <dbReference type="RuleBase" id="RU003476"/>
    </source>
</evidence>
<dbReference type="PANTHER" id="PTHR21340">
    <property type="entry name" value="DIADENOSINE 5,5-P1,P4-TETRAPHOSPHATE PYROPHOSPHOHYDROLASE MUTT"/>
    <property type="match status" value="1"/>
</dbReference>
<dbReference type="InterPro" id="IPR020476">
    <property type="entry name" value="Nudix_hydrolase"/>
</dbReference>
<sequence length="162" mass="18242">MSSPSRNPRKRSSRARLETSAGGVVYRLQGGVPYFLLIRDSYRNWGFPKGHLETDESPDTAAVREVREETGLTDVTLDGAIDTIDWFFRFRGRLVHKVCHFFLMHTDVERTTPQRAEGITACRWVAFDEASTLVSYANARDVLRLANAMVHGIDPSRDPASA</sequence>
<evidence type="ECO:0000256" key="1">
    <source>
        <dbReference type="ARBA" id="ARBA00022801"/>
    </source>
</evidence>
<proteinExistence type="inferred from homology"/>
<feature type="domain" description="Nudix hydrolase" evidence="3">
    <location>
        <begin position="16"/>
        <end position="147"/>
    </location>
</feature>
<dbReference type="InterPro" id="IPR015797">
    <property type="entry name" value="NUDIX_hydrolase-like_dom_sf"/>
</dbReference>
<dbReference type="GO" id="GO:0004081">
    <property type="term" value="F:bis(5'-nucleosyl)-tetraphosphatase (asymmetrical) activity"/>
    <property type="evidence" value="ECO:0007669"/>
    <property type="project" value="TreeGrafter"/>
</dbReference>
<dbReference type="PROSITE" id="PS00893">
    <property type="entry name" value="NUDIX_BOX"/>
    <property type="match status" value="1"/>
</dbReference>
<gene>
    <name evidence="4" type="ORF">DGD08_16420</name>
</gene>
<dbReference type="SUPFAM" id="SSF55811">
    <property type="entry name" value="Nudix"/>
    <property type="match status" value="1"/>
</dbReference>
<dbReference type="PRINTS" id="PR00502">
    <property type="entry name" value="NUDIXFAMILY"/>
</dbReference>
<dbReference type="PROSITE" id="PS51462">
    <property type="entry name" value="NUDIX"/>
    <property type="match status" value="1"/>
</dbReference>
<dbReference type="CDD" id="cd03673">
    <property type="entry name" value="NUDIX_Ap6A_hydrolase"/>
    <property type="match status" value="1"/>
</dbReference>
<protein>
    <submittedName>
        <fullName evidence="4">NUDIX hydrolase</fullName>
    </submittedName>
</protein>
<dbReference type="OMA" id="WDFPHGL"/>
<dbReference type="AlphaFoldDB" id="A0A3D4VEL5"/>
<dbReference type="InterPro" id="IPR000086">
    <property type="entry name" value="NUDIX_hydrolase_dom"/>
</dbReference>
<accession>A0A3D4VEL5</accession>
<dbReference type="Pfam" id="PF00293">
    <property type="entry name" value="NUDIX"/>
    <property type="match status" value="1"/>
</dbReference>
<organism evidence="4 5">
    <name type="scientific">Gemmatimonas aurantiaca</name>
    <dbReference type="NCBI Taxonomy" id="173480"/>
    <lineage>
        <taxon>Bacteria</taxon>
        <taxon>Pseudomonadati</taxon>
        <taxon>Gemmatimonadota</taxon>
        <taxon>Gemmatimonadia</taxon>
        <taxon>Gemmatimonadales</taxon>
        <taxon>Gemmatimonadaceae</taxon>
        <taxon>Gemmatimonas</taxon>
    </lineage>
</organism>
<evidence type="ECO:0000259" key="3">
    <source>
        <dbReference type="PROSITE" id="PS51462"/>
    </source>
</evidence>
<dbReference type="InterPro" id="IPR051325">
    <property type="entry name" value="Nudix_hydrolase_domain"/>
</dbReference>
<dbReference type="Proteomes" id="UP000264071">
    <property type="component" value="Unassembled WGS sequence"/>
</dbReference>
<comment type="similarity">
    <text evidence="2">Belongs to the Nudix hydrolase family.</text>
</comment>
<reference evidence="4 5" key="1">
    <citation type="journal article" date="2018" name="Nat. Biotechnol.">
        <title>A standardized bacterial taxonomy based on genome phylogeny substantially revises the tree of life.</title>
        <authorList>
            <person name="Parks D.H."/>
            <person name="Chuvochina M."/>
            <person name="Waite D.W."/>
            <person name="Rinke C."/>
            <person name="Skarshewski A."/>
            <person name="Chaumeil P.A."/>
            <person name="Hugenholtz P."/>
        </authorList>
    </citation>
    <scope>NUCLEOTIDE SEQUENCE [LARGE SCALE GENOMIC DNA]</scope>
    <source>
        <strain evidence="4">UBA8844</strain>
    </source>
</reference>
<dbReference type="EMBL" id="DPIY01000011">
    <property type="protein sequence ID" value="HCT58787.1"/>
    <property type="molecule type" value="Genomic_DNA"/>
</dbReference>
<dbReference type="GO" id="GO:0006754">
    <property type="term" value="P:ATP biosynthetic process"/>
    <property type="evidence" value="ECO:0007669"/>
    <property type="project" value="TreeGrafter"/>
</dbReference>
<evidence type="ECO:0000313" key="5">
    <source>
        <dbReference type="Proteomes" id="UP000264071"/>
    </source>
</evidence>
<name>A0A3D4VEL5_9BACT</name>
<dbReference type="InterPro" id="IPR020084">
    <property type="entry name" value="NUDIX_hydrolase_CS"/>
</dbReference>